<sequence length="223" mass="25156">MMRIQDLQYYLALAELGSFSKVSKQFKVSQPTVSLAMQRLEKELGTELIWRDPGHQQLALTHPGRILQQHAEQMVNHYFLAEEEIKKEAEQKLVLLLSELAELAYFPAIQEHLSDHFFTHLQQRQASTEEALQALKVGQADAAILTSSFPIEEKLVAEEIPHPDLQLSEDKVLPAFPLTFVYREDRLQGPDLTRILAELKAAIATASARDFTLISKGNKPSGV</sequence>
<accession>A0ABS5QVA1</accession>
<dbReference type="PANTHER" id="PTHR30126:SF40">
    <property type="entry name" value="HTH-TYPE TRANSCRIPTIONAL REGULATOR GLTR"/>
    <property type="match status" value="1"/>
</dbReference>
<dbReference type="InterPro" id="IPR000847">
    <property type="entry name" value="LysR_HTH_N"/>
</dbReference>
<keyword evidence="2" id="KW-0805">Transcription regulation</keyword>
<dbReference type="PRINTS" id="PR00039">
    <property type="entry name" value="HTHLYSR"/>
</dbReference>
<dbReference type="RefSeq" id="WP_213793280.1">
    <property type="nucleotide sequence ID" value="NZ_JAAMFJ010000003.1"/>
</dbReference>
<keyword evidence="7" id="KW-1185">Reference proteome</keyword>
<evidence type="ECO:0000256" key="2">
    <source>
        <dbReference type="ARBA" id="ARBA00023015"/>
    </source>
</evidence>
<evidence type="ECO:0000256" key="3">
    <source>
        <dbReference type="ARBA" id="ARBA00023125"/>
    </source>
</evidence>
<keyword evidence="4" id="KW-0804">Transcription</keyword>
<dbReference type="EMBL" id="JAAMFJ010000003">
    <property type="protein sequence ID" value="MBS9336722.1"/>
    <property type="molecule type" value="Genomic_DNA"/>
</dbReference>
<evidence type="ECO:0000256" key="1">
    <source>
        <dbReference type="ARBA" id="ARBA00009437"/>
    </source>
</evidence>
<evidence type="ECO:0000313" key="6">
    <source>
        <dbReference type="EMBL" id="MBS9336722.1"/>
    </source>
</evidence>
<organism evidence="6 7">
    <name type="scientific">Fructobacillus papyrifericola</name>
    <dbReference type="NCBI Taxonomy" id="2713172"/>
    <lineage>
        <taxon>Bacteria</taxon>
        <taxon>Bacillati</taxon>
        <taxon>Bacillota</taxon>
        <taxon>Bacilli</taxon>
        <taxon>Lactobacillales</taxon>
        <taxon>Lactobacillaceae</taxon>
        <taxon>Fructobacillus</taxon>
    </lineage>
</organism>
<dbReference type="Pfam" id="PF00126">
    <property type="entry name" value="HTH_1"/>
    <property type="match status" value="1"/>
</dbReference>
<dbReference type="Gene3D" id="1.10.10.10">
    <property type="entry name" value="Winged helix-like DNA-binding domain superfamily/Winged helix DNA-binding domain"/>
    <property type="match status" value="1"/>
</dbReference>
<protein>
    <submittedName>
        <fullName evidence="6">LysR family transcriptional regulator</fullName>
    </submittedName>
</protein>
<dbReference type="InterPro" id="IPR036390">
    <property type="entry name" value="WH_DNA-bd_sf"/>
</dbReference>
<name>A0ABS5QVA1_9LACO</name>
<evidence type="ECO:0000313" key="7">
    <source>
        <dbReference type="Proteomes" id="UP000735205"/>
    </source>
</evidence>
<feature type="domain" description="HTH lysR-type" evidence="5">
    <location>
        <begin position="2"/>
        <end position="59"/>
    </location>
</feature>
<dbReference type="PROSITE" id="PS50931">
    <property type="entry name" value="HTH_LYSR"/>
    <property type="match status" value="1"/>
</dbReference>
<comment type="similarity">
    <text evidence="1">Belongs to the LysR transcriptional regulatory family.</text>
</comment>
<dbReference type="InterPro" id="IPR036388">
    <property type="entry name" value="WH-like_DNA-bd_sf"/>
</dbReference>
<dbReference type="PANTHER" id="PTHR30126">
    <property type="entry name" value="HTH-TYPE TRANSCRIPTIONAL REGULATOR"/>
    <property type="match status" value="1"/>
</dbReference>
<keyword evidence="3" id="KW-0238">DNA-binding</keyword>
<proteinExistence type="inferred from homology"/>
<evidence type="ECO:0000259" key="5">
    <source>
        <dbReference type="PROSITE" id="PS50931"/>
    </source>
</evidence>
<gene>
    <name evidence="6" type="ORF">G6R28_05710</name>
</gene>
<evidence type="ECO:0000256" key="4">
    <source>
        <dbReference type="ARBA" id="ARBA00023163"/>
    </source>
</evidence>
<reference evidence="6 7" key="1">
    <citation type="submission" date="2020-02" db="EMBL/GenBank/DDBJ databases">
        <title>Fructobacillus sp. isolated from paper mulberry of Taiwan.</title>
        <authorList>
            <person name="Lin S.-T."/>
        </authorList>
    </citation>
    <scope>NUCLEOTIDE SEQUENCE [LARGE SCALE GENOMIC DNA]</scope>
    <source>
        <strain evidence="6 7">M1-21</strain>
    </source>
</reference>
<comment type="caution">
    <text evidence="6">The sequence shown here is derived from an EMBL/GenBank/DDBJ whole genome shotgun (WGS) entry which is preliminary data.</text>
</comment>
<dbReference type="Proteomes" id="UP000735205">
    <property type="component" value="Unassembled WGS sequence"/>
</dbReference>
<dbReference type="SUPFAM" id="SSF46785">
    <property type="entry name" value="Winged helix' DNA-binding domain"/>
    <property type="match status" value="1"/>
</dbReference>